<dbReference type="SUPFAM" id="SSF52540">
    <property type="entry name" value="P-loop containing nucleoside triphosphate hydrolases"/>
    <property type="match status" value="1"/>
</dbReference>
<evidence type="ECO:0000259" key="1">
    <source>
        <dbReference type="Pfam" id="PF00005"/>
    </source>
</evidence>
<organism evidence="2 3">
    <name type="scientific">Saccharopolyspora oryzae</name>
    <dbReference type="NCBI Taxonomy" id="2997343"/>
    <lineage>
        <taxon>Bacteria</taxon>
        <taxon>Bacillati</taxon>
        <taxon>Actinomycetota</taxon>
        <taxon>Actinomycetes</taxon>
        <taxon>Pseudonocardiales</taxon>
        <taxon>Pseudonocardiaceae</taxon>
        <taxon>Saccharopolyspora</taxon>
    </lineage>
</organism>
<dbReference type="InterPro" id="IPR003439">
    <property type="entry name" value="ABC_transporter-like_ATP-bd"/>
</dbReference>
<name>A0ABT4VB45_9PSEU</name>
<keyword evidence="2" id="KW-0547">Nucleotide-binding</keyword>
<accession>A0ABT4VB45</accession>
<dbReference type="GO" id="GO:0005524">
    <property type="term" value="F:ATP binding"/>
    <property type="evidence" value="ECO:0007669"/>
    <property type="project" value="UniProtKB-KW"/>
</dbReference>
<dbReference type="EMBL" id="JAQGLA010000154">
    <property type="protein sequence ID" value="MDA3631174.1"/>
    <property type="molecule type" value="Genomic_DNA"/>
</dbReference>
<keyword evidence="2" id="KW-0067">ATP-binding</keyword>
<evidence type="ECO:0000313" key="3">
    <source>
        <dbReference type="Proteomes" id="UP001210380"/>
    </source>
</evidence>
<dbReference type="InterPro" id="IPR027417">
    <property type="entry name" value="P-loop_NTPase"/>
</dbReference>
<gene>
    <name evidence="2" type="ORF">OU415_37510</name>
</gene>
<dbReference type="RefSeq" id="WP_270954526.1">
    <property type="nucleotide sequence ID" value="NZ_JAQGLA010000154.1"/>
</dbReference>
<keyword evidence="3" id="KW-1185">Reference proteome</keyword>
<dbReference type="Gene3D" id="3.40.50.300">
    <property type="entry name" value="P-loop containing nucleotide triphosphate hydrolases"/>
    <property type="match status" value="1"/>
</dbReference>
<dbReference type="Pfam" id="PF00005">
    <property type="entry name" value="ABC_tran"/>
    <property type="match status" value="1"/>
</dbReference>
<sequence length="82" mass="8424">MNGLEVNAMTVLDRRGRAVLSNVSLHAEAGEVLAVVGPSGSGKSTLLRALLDALPTGLRRVGGTVRWAGSTSRAGRAARAWG</sequence>
<feature type="domain" description="ABC transporter" evidence="1">
    <location>
        <begin position="20"/>
        <end position="72"/>
    </location>
</feature>
<dbReference type="PANTHER" id="PTHR42794:SF2">
    <property type="entry name" value="ABC TRANSPORTER ATP-BINDING PROTEIN"/>
    <property type="match status" value="1"/>
</dbReference>
<reference evidence="2 3" key="1">
    <citation type="submission" date="2022-11" db="EMBL/GenBank/DDBJ databases">
        <title>Draft genome sequence of Saccharopolyspora sp. WRP15-2 isolated from rhizosphere soils of wild rice in Thailand.</title>
        <authorList>
            <person name="Duangmal K."/>
            <person name="Kammanee S."/>
            <person name="Muangham S."/>
        </authorList>
    </citation>
    <scope>NUCLEOTIDE SEQUENCE [LARGE SCALE GENOMIC DNA]</scope>
    <source>
        <strain evidence="2 3">WRP15-2</strain>
    </source>
</reference>
<proteinExistence type="predicted"/>
<evidence type="ECO:0000313" key="2">
    <source>
        <dbReference type="EMBL" id="MDA3631174.1"/>
    </source>
</evidence>
<dbReference type="PANTHER" id="PTHR42794">
    <property type="entry name" value="HEMIN IMPORT ATP-BINDING PROTEIN HMUV"/>
    <property type="match status" value="1"/>
</dbReference>
<comment type="caution">
    <text evidence="2">The sequence shown here is derived from an EMBL/GenBank/DDBJ whole genome shotgun (WGS) entry which is preliminary data.</text>
</comment>
<feature type="non-terminal residue" evidence="2">
    <location>
        <position position="82"/>
    </location>
</feature>
<dbReference type="Proteomes" id="UP001210380">
    <property type="component" value="Unassembled WGS sequence"/>
</dbReference>
<protein>
    <submittedName>
        <fullName evidence="2">ATP-binding cassette domain-containing protein</fullName>
    </submittedName>
</protein>